<dbReference type="OrthoDB" id="1727884at2759"/>
<feature type="region of interest" description="Disordered" evidence="1">
    <location>
        <begin position="323"/>
        <end position="345"/>
    </location>
</feature>
<dbReference type="InterPro" id="IPR011012">
    <property type="entry name" value="Longin-like_dom_sf"/>
</dbReference>
<dbReference type="InterPro" id="IPR007222">
    <property type="entry name" value="Sig_recog_particle_rcpt_asu_N"/>
</dbReference>
<dbReference type="AlphaFoldDB" id="A0A0L6VED2"/>
<dbReference type="Gene3D" id="3.30.450.60">
    <property type="match status" value="1"/>
</dbReference>
<dbReference type="GO" id="GO:0003924">
    <property type="term" value="F:GTPase activity"/>
    <property type="evidence" value="ECO:0007669"/>
    <property type="project" value="InterPro"/>
</dbReference>
<dbReference type="VEuPathDB" id="FungiDB:VP01_1836g8"/>
<dbReference type="GO" id="GO:0006886">
    <property type="term" value="P:intracellular protein transport"/>
    <property type="evidence" value="ECO:0007669"/>
    <property type="project" value="InterPro"/>
</dbReference>
<evidence type="ECO:0000313" key="3">
    <source>
        <dbReference type="EMBL" id="KNZ58907.1"/>
    </source>
</evidence>
<sequence length="519" mass="58828">MLTNLSGNTAKWAQLLNQQVLNKSDPDPTLAKFITSFNGYLLDPERKGKAQKALRTFKQSGNMESYTHEQFNIHAYNSTWSDDILVNLYRGGLKENIRLAIISSANLPDPSASLTYRLFSSASIHSHCGTDLIVIHNPSQAGLSSGPNNFFLPSPLRTLIGKKLSGLNELMIDLCCHHQFSRLADFMSQSCITNLTSYVSNELVAYQRILKLTYITDLLKSMKSLFTSLYSSIFNSTFNLWIVPEAGLVDGFREFFKGWDQSFHNLLKDIDQMSNQRRGGIYYQKMSDLEKKASQRQTEDLQSLYEQCFCFNKKTGRLQEISTRNPPVTGTAPANKLPALNEKSDDSKTLSSTFIDKKLMGNRNQKGLYEVADYNCSRPNQHVQEGNHSPFIFQNHYVKLMIEQRSEAVEKLEHMSKILANLMTRLNLGKGATSIAKEAIQYGKYHFHSPLVGGEDLVLPTQFAKSMWMHWLNREFQLFMELIPKHCGNSKGPALTKGHQYGTKAGILLQIQNQRPKQP</sequence>
<proteinExistence type="predicted"/>
<reference evidence="3 4" key="1">
    <citation type="submission" date="2015-08" db="EMBL/GenBank/DDBJ databases">
        <title>Next Generation Sequencing and Analysis of the Genome of Puccinia sorghi L Schw, the Causal Agent of Maize Common Rust.</title>
        <authorList>
            <person name="Rochi L."/>
            <person name="Burguener G."/>
            <person name="Darino M."/>
            <person name="Turjanski A."/>
            <person name="Kreff E."/>
            <person name="Dieguez M.J."/>
            <person name="Sacco F."/>
        </authorList>
    </citation>
    <scope>NUCLEOTIDE SEQUENCE [LARGE SCALE GENOMIC DNA]</scope>
    <source>
        <strain evidence="3 4">RO10H11247</strain>
    </source>
</reference>
<evidence type="ECO:0000313" key="4">
    <source>
        <dbReference type="Proteomes" id="UP000037035"/>
    </source>
</evidence>
<dbReference type="GO" id="GO:0005525">
    <property type="term" value="F:GTP binding"/>
    <property type="evidence" value="ECO:0007669"/>
    <property type="project" value="InterPro"/>
</dbReference>
<gene>
    <name evidence="3" type="ORF">VP01_1836g8</name>
</gene>
<evidence type="ECO:0000256" key="1">
    <source>
        <dbReference type="SAM" id="MobiDB-lite"/>
    </source>
</evidence>
<keyword evidence="4" id="KW-1185">Reference proteome</keyword>
<accession>A0A0L6VED2</accession>
<dbReference type="SUPFAM" id="SSF64356">
    <property type="entry name" value="SNARE-like"/>
    <property type="match status" value="1"/>
</dbReference>
<dbReference type="Proteomes" id="UP000037035">
    <property type="component" value="Unassembled WGS sequence"/>
</dbReference>
<evidence type="ECO:0000259" key="2">
    <source>
        <dbReference type="Pfam" id="PF04086"/>
    </source>
</evidence>
<dbReference type="GO" id="GO:0005785">
    <property type="term" value="C:signal recognition particle receptor complex"/>
    <property type="evidence" value="ECO:0007669"/>
    <property type="project" value="InterPro"/>
</dbReference>
<comment type="caution">
    <text evidence="3">The sequence shown here is derived from an EMBL/GenBank/DDBJ whole genome shotgun (WGS) entry which is preliminary data.</text>
</comment>
<dbReference type="Pfam" id="PF04086">
    <property type="entry name" value="SRP-alpha_N"/>
    <property type="match status" value="1"/>
</dbReference>
<name>A0A0L6VED2_9BASI</name>
<feature type="domain" description="Signal recognition particle receptor alpha subunit N-terminal" evidence="2">
    <location>
        <begin position="204"/>
        <end position="306"/>
    </location>
</feature>
<dbReference type="GO" id="GO:0005047">
    <property type="term" value="F:signal recognition particle binding"/>
    <property type="evidence" value="ECO:0007669"/>
    <property type="project" value="InterPro"/>
</dbReference>
<protein>
    <recommendedName>
        <fullName evidence="2">Signal recognition particle receptor alpha subunit N-terminal domain-containing protein</fullName>
    </recommendedName>
</protein>
<dbReference type="EMBL" id="LAVV01006655">
    <property type="protein sequence ID" value="KNZ58907.1"/>
    <property type="molecule type" value="Genomic_DNA"/>
</dbReference>
<organism evidence="3 4">
    <name type="scientific">Puccinia sorghi</name>
    <dbReference type="NCBI Taxonomy" id="27349"/>
    <lineage>
        <taxon>Eukaryota</taxon>
        <taxon>Fungi</taxon>
        <taxon>Dikarya</taxon>
        <taxon>Basidiomycota</taxon>
        <taxon>Pucciniomycotina</taxon>
        <taxon>Pucciniomycetes</taxon>
        <taxon>Pucciniales</taxon>
        <taxon>Pucciniaceae</taxon>
        <taxon>Puccinia</taxon>
    </lineage>
</organism>